<reference evidence="2" key="3">
    <citation type="submission" date="2025-09" db="UniProtKB">
        <authorList>
            <consortium name="Ensembl"/>
        </authorList>
    </citation>
    <scope>IDENTIFICATION</scope>
</reference>
<evidence type="ECO:0000259" key="1">
    <source>
        <dbReference type="Pfam" id="PF04326"/>
    </source>
</evidence>
<protein>
    <recommendedName>
        <fullName evidence="1">Schlafen AlbA-2 domain-containing protein</fullName>
    </recommendedName>
</protein>
<feature type="domain" description="Schlafen AlbA-2" evidence="1">
    <location>
        <begin position="102"/>
        <end position="211"/>
    </location>
</feature>
<proteinExistence type="predicted"/>
<keyword evidence="3" id="KW-1185">Reference proteome</keyword>
<evidence type="ECO:0000313" key="2">
    <source>
        <dbReference type="Ensembl" id="ENSMMDP00005042323.1"/>
    </source>
</evidence>
<dbReference type="Ensembl" id="ENSMMDT00005043178.1">
    <property type="protein sequence ID" value="ENSMMDP00005042323.1"/>
    <property type="gene ID" value="ENSMMDG00005019499.1"/>
</dbReference>
<dbReference type="Pfam" id="PF04326">
    <property type="entry name" value="SLFN_AlbA_2"/>
    <property type="match status" value="1"/>
</dbReference>
<evidence type="ECO:0000313" key="3">
    <source>
        <dbReference type="Proteomes" id="UP000472263"/>
    </source>
</evidence>
<dbReference type="InterPro" id="IPR007421">
    <property type="entry name" value="Schlafen_AlbA_2_dom"/>
</dbReference>
<dbReference type="Gene3D" id="3.30.950.30">
    <property type="entry name" value="Schlafen, AAA domain"/>
    <property type="match status" value="1"/>
</dbReference>
<dbReference type="InterPro" id="IPR029684">
    <property type="entry name" value="Schlafen"/>
</dbReference>
<dbReference type="Proteomes" id="UP000472263">
    <property type="component" value="Chromosome 11"/>
</dbReference>
<reference evidence="2" key="2">
    <citation type="submission" date="2025-08" db="UniProtKB">
        <authorList>
            <consortium name="Ensembl"/>
        </authorList>
    </citation>
    <scope>IDENTIFICATION</scope>
</reference>
<reference evidence="2" key="1">
    <citation type="submission" date="2019-06" db="EMBL/GenBank/DDBJ databases">
        <authorList>
            <consortium name="Wellcome Sanger Institute Data Sharing"/>
        </authorList>
    </citation>
    <scope>NUCLEOTIDE SEQUENCE [LARGE SCALE GENOMIC DNA]</scope>
</reference>
<dbReference type="PANTHER" id="PTHR12155">
    <property type="entry name" value="SCHLAFEN"/>
    <property type="match status" value="1"/>
</dbReference>
<dbReference type="PANTHER" id="PTHR12155:SF48">
    <property type="entry name" value="RRM DOMAIN-CONTAINING PROTEIN"/>
    <property type="match status" value="1"/>
</dbReference>
<name>A0A667ZU39_9TELE</name>
<accession>A0A667ZU39</accession>
<dbReference type="GeneTree" id="ENSGT00410000025651"/>
<dbReference type="InterPro" id="IPR038461">
    <property type="entry name" value="Schlafen_AlbA_2_dom_sf"/>
</dbReference>
<dbReference type="AlphaFoldDB" id="A0A667ZU39"/>
<dbReference type="InParanoid" id="A0A667ZU39"/>
<sequence>MLYFCLWADSDRPACHWLLYTHANHQSVIKVQRNLNTELFLCFKYIRMLSISSMLEFLLLLMQKYQPLTNTKHHHLQYINKGVLFVLCSPGDYLKTCFLRDVRRYTCAFLNSEGGSLLVGVDNDGTICGVVISHIWEDHARQQVDSCLKMFKPPVFPHQYSLIFLPVVRPGQDGRRLRVVCLTLQSPVANTEPILYQTDIEDIYIRRDGSVEGPLSVTTAMEWLSQVGQSLHHYFTTSCTC</sequence>
<organism evidence="2 3">
    <name type="scientific">Myripristis murdjan</name>
    <name type="common">pinecone soldierfish</name>
    <dbReference type="NCBI Taxonomy" id="586833"/>
    <lineage>
        <taxon>Eukaryota</taxon>
        <taxon>Metazoa</taxon>
        <taxon>Chordata</taxon>
        <taxon>Craniata</taxon>
        <taxon>Vertebrata</taxon>
        <taxon>Euteleostomi</taxon>
        <taxon>Actinopterygii</taxon>
        <taxon>Neopterygii</taxon>
        <taxon>Teleostei</taxon>
        <taxon>Neoteleostei</taxon>
        <taxon>Acanthomorphata</taxon>
        <taxon>Holocentriformes</taxon>
        <taxon>Holocentridae</taxon>
        <taxon>Myripristis</taxon>
    </lineage>
</organism>